<comment type="caution">
    <text evidence="2">The sequence shown here is derived from an EMBL/GenBank/DDBJ whole genome shotgun (WGS) entry which is preliminary data.</text>
</comment>
<keyword evidence="1" id="KW-0472">Membrane</keyword>
<name>A0ABS5QLL9_9BACT</name>
<accession>A0ABS5QLL9</accession>
<evidence type="ECO:0000313" key="2">
    <source>
        <dbReference type="EMBL" id="MBS8122096.1"/>
    </source>
</evidence>
<organism evidence="2 3">
    <name type="scientific">Candidatus Vampirococcus lugosii</name>
    <dbReference type="NCBI Taxonomy" id="2789015"/>
    <lineage>
        <taxon>Bacteria</taxon>
        <taxon>Candidatus Absconditibacteriota</taxon>
        <taxon>Vampirococcus</taxon>
    </lineage>
</organism>
<dbReference type="RefSeq" id="WP_213349272.1">
    <property type="nucleotide sequence ID" value="NZ_JAEDAM010000040.1"/>
</dbReference>
<protein>
    <submittedName>
        <fullName evidence="2">Uncharacterized protein</fullName>
    </submittedName>
</protein>
<dbReference type="EMBL" id="JAEDAM010000040">
    <property type="protein sequence ID" value="MBS8122096.1"/>
    <property type="molecule type" value="Genomic_DNA"/>
</dbReference>
<evidence type="ECO:0000256" key="1">
    <source>
        <dbReference type="SAM" id="Phobius"/>
    </source>
</evidence>
<feature type="transmembrane region" description="Helical" evidence="1">
    <location>
        <begin position="342"/>
        <end position="360"/>
    </location>
</feature>
<dbReference type="Proteomes" id="UP000680365">
    <property type="component" value="Unassembled WGS sequence"/>
</dbReference>
<sequence length="409" mass="48504">MLKDLYNSYVNKDCNKMKDLLISLEKQDPDSPYLKKYKQMYQNICKDGQNLQKEGKMKIGGKAIQCTNCLNYLRTNKNVKKIYQNYKNGKTKQLEFNCENCGIKFVWQQHNIKSIFLENVGIGKKINIENKNYTISSIIRYKGREKKKHLINLEYNEYLLIDNSLNRYYLFEIEKNFSSGFKEYKTEFSREITPPFYIKKINSSYIESNKGNLSIYKIHEVDVKKINGKNLKSYFAGKKIILYYFSFSGKNYILEKELYGEQKKIGIYQMENINLGKNKKFYEDEGLNLFYNKLIATNIINEKNSFIFFIIILITYVGIEKIKEEILRIAGDYIIIGFGPKIIILLILIILIILIFHKYISKKLYKIKSYEQKFIINSFAISYYAIIYFILPTLIIFLIIYFLKSIIFT</sequence>
<proteinExistence type="predicted"/>
<reference evidence="2 3" key="1">
    <citation type="journal article" date="2021" name="Nat. Commun.">
        <title>Reductive evolution and unique predatory mode in the CPR bacterium Vampirococcus lugosii.</title>
        <authorList>
            <person name="Moreira D."/>
            <person name="Zivanovic Y."/>
            <person name="Lopez-Archilla A.I."/>
            <person name="Iniesto M."/>
            <person name="Lopez-Garcia P."/>
        </authorList>
    </citation>
    <scope>NUCLEOTIDE SEQUENCE [LARGE SCALE GENOMIC DNA]</scope>
    <source>
        <strain evidence="2">Chiprana</strain>
    </source>
</reference>
<gene>
    <name evidence="2" type="ORF">VAMP_112n50</name>
</gene>
<keyword evidence="3" id="KW-1185">Reference proteome</keyword>
<keyword evidence="1" id="KW-1133">Transmembrane helix</keyword>
<evidence type="ECO:0000313" key="3">
    <source>
        <dbReference type="Proteomes" id="UP000680365"/>
    </source>
</evidence>
<feature type="transmembrane region" description="Helical" evidence="1">
    <location>
        <begin position="380"/>
        <end position="403"/>
    </location>
</feature>
<feature type="transmembrane region" description="Helical" evidence="1">
    <location>
        <begin position="305"/>
        <end position="322"/>
    </location>
</feature>
<keyword evidence="1" id="KW-0812">Transmembrane</keyword>